<accession>A0A368HD78</accession>
<dbReference type="PROSITE" id="PS50059">
    <property type="entry name" value="FKBP_PPIASE"/>
    <property type="match status" value="1"/>
</dbReference>
<dbReference type="InterPro" id="IPR001179">
    <property type="entry name" value="PPIase_FKBP_dom"/>
</dbReference>
<dbReference type="SUPFAM" id="SSF54534">
    <property type="entry name" value="FKBP-like"/>
    <property type="match status" value="1"/>
</dbReference>
<sequence>MERIQAGARVALRFTLSLADGTCVEGTAPGEAPWEVVIGRGDLPPGLDRCLLGLAVGERGRYFVAAADAYGERDEGAREILPRTDFPADVDLIPGMAFSFTLPDGREAMGQVMAVTEGGVEVDFTHPLAGHDLVFEVDIVAIGGR</sequence>
<evidence type="ECO:0000256" key="2">
    <source>
        <dbReference type="ARBA" id="ARBA00006577"/>
    </source>
</evidence>
<comment type="similarity">
    <text evidence="2 6">Belongs to the FKBP-type PPIase family.</text>
</comment>
<dbReference type="Gene3D" id="3.10.50.40">
    <property type="match status" value="1"/>
</dbReference>
<evidence type="ECO:0000313" key="9">
    <source>
        <dbReference type="Proteomes" id="UP000253250"/>
    </source>
</evidence>
<dbReference type="OrthoDB" id="9808891at2"/>
<dbReference type="AlphaFoldDB" id="A0A368HD78"/>
<evidence type="ECO:0000256" key="3">
    <source>
        <dbReference type="ARBA" id="ARBA00023110"/>
    </source>
</evidence>
<evidence type="ECO:0000256" key="6">
    <source>
        <dbReference type="RuleBase" id="RU003915"/>
    </source>
</evidence>
<dbReference type="PANTHER" id="PTHR47861:SF4">
    <property type="entry name" value="FKBP-TYPE 16 KDA PEPTIDYL-PROLYL CIS-TRANS ISOMERASE"/>
    <property type="match status" value="1"/>
</dbReference>
<comment type="caution">
    <text evidence="8">The sequence shown here is derived from an EMBL/GenBank/DDBJ whole genome shotgun (WGS) entry which is preliminary data.</text>
</comment>
<name>A0A368HD78_9GAMM</name>
<evidence type="ECO:0000259" key="7">
    <source>
        <dbReference type="PROSITE" id="PS50059"/>
    </source>
</evidence>
<dbReference type="EMBL" id="PSYR01000002">
    <property type="protein sequence ID" value="RCN56383.1"/>
    <property type="molecule type" value="Genomic_DNA"/>
</dbReference>
<comment type="catalytic activity">
    <reaction evidence="1 5 6">
        <text>[protein]-peptidylproline (omega=180) = [protein]-peptidylproline (omega=0)</text>
        <dbReference type="Rhea" id="RHEA:16237"/>
        <dbReference type="Rhea" id="RHEA-COMP:10747"/>
        <dbReference type="Rhea" id="RHEA-COMP:10748"/>
        <dbReference type="ChEBI" id="CHEBI:83833"/>
        <dbReference type="ChEBI" id="CHEBI:83834"/>
        <dbReference type="EC" id="5.2.1.8"/>
    </reaction>
</comment>
<dbReference type="EC" id="5.2.1.8" evidence="6"/>
<protein>
    <recommendedName>
        <fullName evidence="6">Peptidyl-prolyl cis-trans isomerase</fullName>
        <ecNumber evidence="6">5.2.1.8</ecNumber>
    </recommendedName>
</protein>
<gene>
    <name evidence="8" type="ORF">C4900_11175</name>
</gene>
<organism evidence="8 9">
    <name type="scientific">Acidiferrobacter thiooxydans</name>
    <dbReference type="NCBI Taxonomy" id="163359"/>
    <lineage>
        <taxon>Bacteria</taxon>
        <taxon>Pseudomonadati</taxon>
        <taxon>Pseudomonadota</taxon>
        <taxon>Gammaproteobacteria</taxon>
        <taxon>Acidiferrobacterales</taxon>
        <taxon>Acidiferrobacteraceae</taxon>
        <taxon>Acidiferrobacter</taxon>
    </lineage>
</organism>
<feature type="domain" description="PPIase FKBP-type" evidence="7">
    <location>
        <begin position="7"/>
        <end position="96"/>
    </location>
</feature>
<evidence type="ECO:0000256" key="1">
    <source>
        <dbReference type="ARBA" id="ARBA00000971"/>
    </source>
</evidence>
<dbReference type="Proteomes" id="UP000253250">
    <property type="component" value="Unassembled WGS sequence"/>
</dbReference>
<keyword evidence="9" id="KW-1185">Reference proteome</keyword>
<dbReference type="GO" id="GO:0003755">
    <property type="term" value="F:peptidyl-prolyl cis-trans isomerase activity"/>
    <property type="evidence" value="ECO:0007669"/>
    <property type="project" value="UniProtKB-UniRule"/>
</dbReference>
<reference evidence="8 9" key="1">
    <citation type="submission" date="2018-02" db="EMBL/GenBank/DDBJ databases">
        <title>Insights into the biology of acidophilic members of the Acidiferrobacteraceae family derived from comparative genomic analyses.</title>
        <authorList>
            <person name="Issotta F."/>
            <person name="Thyssen C."/>
            <person name="Mena C."/>
            <person name="Moya A."/>
            <person name="Bellenberg S."/>
            <person name="Sproer C."/>
            <person name="Covarrubias P.C."/>
            <person name="Sand W."/>
            <person name="Quatrini R."/>
            <person name="Vera M."/>
        </authorList>
    </citation>
    <scope>NUCLEOTIDE SEQUENCE [LARGE SCALE GENOMIC DNA]</scope>
    <source>
        <strain evidence="9">m-1</strain>
    </source>
</reference>
<evidence type="ECO:0000256" key="4">
    <source>
        <dbReference type="ARBA" id="ARBA00023235"/>
    </source>
</evidence>
<dbReference type="RefSeq" id="WP_114283102.1">
    <property type="nucleotide sequence ID" value="NZ_PSYR01000002.1"/>
</dbReference>
<dbReference type="InterPro" id="IPR046357">
    <property type="entry name" value="PPIase_dom_sf"/>
</dbReference>
<keyword evidence="3 5" id="KW-0697">Rotamase</keyword>
<evidence type="ECO:0000256" key="5">
    <source>
        <dbReference type="PROSITE-ProRule" id="PRU00277"/>
    </source>
</evidence>
<evidence type="ECO:0000313" key="8">
    <source>
        <dbReference type="EMBL" id="RCN56383.1"/>
    </source>
</evidence>
<keyword evidence="4 5" id="KW-0413">Isomerase</keyword>
<dbReference type="PANTHER" id="PTHR47861">
    <property type="entry name" value="FKBP-TYPE PEPTIDYL-PROLYL CIS-TRANS ISOMERASE SLYD"/>
    <property type="match status" value="1"/>
</dbReference>
<proteinExistence type="inferred from homology"/>
<dbReference type="Pfam" id="PF00254">
    <property type="entry name" value="FKBP_C"/>
    <property type="match status" value="1"/>
</dbReference>